<reference evidence="3" key="2">
    <citation type="submission" date="2016-03" db="EMBL/GenBank/DDBJ databases">
        <title>Streptococcus antelopensis sp. nov., isolated from the feces of the Tibetan antelope (Pantholops hodgsonii) in Hoh Xil National Nature Reserve, Qinghai, China.</title>
        <authorList>
            <person name="Bai X."/>
        </authorList>
    </citation>
    <scope>NUCLEOTIDE SEQUENCE [LARGE SCALE GENOMIC DNA]</scope>
    <source>
        <strain evidence="3">TA 26</strain>
    </source>
</reference>
<keyword evidence="3" id="KW-1185">Reference proteome</keyword>
<organism evidence="2 3">
    <name type="scientific">Streptococcus pantholopis</name>
    <dbReference type="NCBI Taxonomy" id="1811193"/>
    <lineage>
        <taxon>Bacteria</taxon>
        <taxon>Bacillati</taxon>
        <taxon>Bacillota</taxon>
        <taxon>Bacilli</taxon>
        <taxon>Lactobacillales</taxon>
        <taxon>Streptococcaceae</taxon>
        <taxon>Streptococcus</taxon>
    </lineage>
</organism>
<keyword evidence="1" id="KW-0472">Membrane</keyword>
<dbReference type="KEGG" id="spat:A0O21_07715"/>
<evidence type="ECO:0000256" key="1">
    <source>
        <dbReference type="SAM" id="Phobius"/>
    </source>
</evidence>
<dbReference type="EMBL" id="CP014699">
    <property type="protein sequence ID" value="AND79899.1"/>
    <property type="molecule type" value="Genomic_DNA"/>
</dbReference>
<evidence type="ECO:0000313" key="3">
    <source>
        <dbReference type="Proteomes" id="UP000077317"/>
    </source>
</evidence>
<dbReference type="AlphaFoldDB" id="A0A172Q8T6"/>
<keyword evidence="1" id="KW-1133">Transmembrane helix</keyword>
<reference evidence="2 3" key="1">
    <citation type="journal article" date="2016" name="Int. J. Syst. Evol. Microbiol.">
        <title>Streptococcuspantholopis sp. nov., isolated from faeces of the Tibetan antelope (Pantholops hodgsonii).</title>
        <authorList>
            <person name="Bai X."/>
            <person name="Xiong Y."/>
            <person name="Lu S."/>
            <person name="Jin D."/>
            <person name="Lai X."/>
            <person name="Yang J."/>
            <person name="Niu L."/>
            <person name="Hu S."/>
            <person name="Meng X."/>
            <person name="Pu J."/>
            <person name="Ye C."/>
            <person name="Xu J."/>
        </authorList>
    </citation>
    <scope>NUCLEOTIDE SEQUENCE [LARGE SCALE GENOMIC DNA]</scope>
    <source>
        <strain evidence="2 3">TA 26</strain>
    </source>
</reference>
<dbReference type="Proteomes" id="UP000077317">
    <property type="component" value="Chromosome"/>
</dbReference>
<sequence length="90" mass="10545">MRMLIVLLAAVLFFAEWFVIRYTGINKWLPLLGSCLFALPLSLFLGVHLVYLPLLMMFLALAGCELEDWLKRYLRQKKLSELQRSELKDL</sequence>
<proteinExistence type="predicted"/>
<name>A0A172Q8T6_9STRE</name>
<evidence type="ECO:0000313" key="2">
    <source>
        <dbReference type="EMBL" id="AND79899.1"/>
    </source>
</evidence>
<accession>A0A172Q8T6</accession>
<dbReference type="OrthoDB" id="9920309at2"/>
<dbReference type="RefSeq" id="WP_067063875.1">
    <property type="nucleotide sequence ID" value="NZ_CP014699.1"/>
</dbReference>
<feature type="transmembrane region" description="Helical" evidence="1">
    <location>
        <begin position="37"/>
        <end position="62"/>
    </location>
</feature>
<gene>
    <name evidence="2" type="ORF">A0O21_07715</name>
</gene>
<protein>
    <submittedName>
        <fullName evidence="2">Uncharacterized protein</fullName>
    </submittedName>
</protein>
<keyword evidence="1" id="KW-0812">Transmembrane</keyword>